<dbReference type="CDD" id="cd07187">
    <property type="entry name" value="YvcK_like"/>
    <property type="match status" value="1"/>
</dbReference>
<dbReference type="GO" id="GO:0005737">
    <property type="term" value="C:cytoplasm"/>
    <property type="evidence" value="ECO:0007669"/>
    <property type="project" value="UniProtKB-SubCell"/>
</dbReference>
<dbReference type="GO" id="GO:0043743">
    <property type="term" value="F:LPPG:FO 2-phospho-L-lactate transferase activity"/>
    <property type="evidence" value="ECO:0007669"/>
    <property type="project" value="InterPro"/>
</dbReference>
<comment type="similarity">
    <text evidence="2">Belongs to the gluconeogenesis factor family.</text>
</comment>
<dbReference type="InterPro" id="IPR002882">
    <property type="entry name" value="CofD"/>
</dbReference>
<organism evidence="3">
    <name type="scientific">Dictyoglomus thermophilum</name>
    <dbReference type="NCBI Taxonomy" id="14"/>
    <lineage>
        <taxon>Bacteria</taxon>
        <taxon>Pseudomonadati</taxon>
        <taxon>Dictyoglomota</taxon>
        <taxon>Dictyoglomia</taxon>
        <taxon>Dictyoglomales</taxon>
        <taxon>Dictyoglomaceae</taxon>
        <taxon>Dictyoglomus</taxon>
    </lineage>
</organism>
<dbReference type="AlphaFoldDB" id="A0A7C3RUL9"/>
<comment type="subcellular location">
    <subcellularLocation>
        <location evidence="2">Cytoplasm</location>
    </subcellularLocation>
</comment>
<dbReference type="InterPro" id="IPR038136">
    <property type="entry name" value="CofD-like_dom_sf"/>
</dbReference>
<accession>A0A7C3RUL9</accession>
<dbReference type="PANTHER" id="PTHR30135:SF3">
    <property type="entry name" value="GLUCONEOGENESIS FACTOR-RELATED"/>
    <property type="match status" value="1"/>
</dbReference>
<dbReference type="PANTHER" id="PTHR30135">
    <property type="entry name" value="UNCHARACTERIZED PROTEIN YVCK-RELATED"/>
    <property type="match status" value="1"/>
</dbReference>
<keyword evidence="1 2" id="KW-0963">Cytoplasm</keyword>
<dbReference type="InterPro" id="IPR010119">
    <property type="entry name" value="Gluconeogen_factor"/>
</dbReference>
<dbReference type="EMBL" id="DTIN01000009">
    <property type="protein sequence ID" value="HFX12881.1"/>
    <property type="molecule type" value="Genomic_DNA"/>
</dbReference>
<gene>
    <name evidence="3" type="ORF">ENW00_01820</name>
</gene>
<dbReference type="GO" id="GO:0008360">
    <property type="term" value="P:regulation of cell shape"/>
    <property type="evidence" value="ECO:0007669"/>
    <property type="project" value="UniProtKB-UniRule"/>
</dbReference>
<proteinExistence type="inferred from homology"/>
<protein>
    <recommendedName>
        <fullName evidence="2">Putative gluconeogenesis factor</fullName>
    </recommendedName>
</protein>
<sequence>MNKIRNVTAIGGGTGLSNILRGLKYYPLNISAIVTVSDDGGSSGRLSEELGVLPPGDIRNCLVALADEESLMAKLFQYRFKEGGLKEHSFGNLFLVAMSDILGDFLLGIKETSKVLAIRGKVLPSTLNRVRLKAIFEDNTQIIGETAISNYKKSRIKKIELIPVKDGEKICATPEAIYALKKSDIIIVGPGSLYTSIIPNLILDEIRETLKNIYLNDKAKIIYICNVMTQPGETTGYKASDHLKAIIEHIGFNIFHYIILNNKKPKDDILKKYQESGADFVHPDIENIRALNVEIISGDFISETNVVRHDPYKVSNFLVKNFIE</sequence>
<dbReference type="Pfam" id="PF01933">
    <property type="entry name" value="CofD"/>
    <property type="match status" value="1"/>
</dbReference>
<evidence type="ECO:0000256" key="1">
    <source>
        <dbReference type="ARBA" id="ARBA00022490"/>
    </source>
</evidence>
<dbReference type="SUPFAM" id="SSF142338">
    <property type="entry name" value="CofD-like"/>
    <property type="match status" value="1"/>
</dbReference>
<comment type="function">
    <text evidence="2">Required for morphogenesis under gluconeogenic growth conditions.</text>
</comment>
<evidence type="ECO:0000313" key="3">
    <source>
        <dbReference type="EMBL" id="HFX12881.1"/>
    </source>
</evidence>
<dbReference type="HAMAP" id="MF_00973">
    <property type="entry name" value="Gluconeogen_factor"/>
    <property type="match status" value="1"/>
</dbReference>
<name>A0A7C3RUL9_DICTH</name>
<evidence type="ECO:0000256" key="2">
    <source>
        <dbReference type="HAMAP-Rule" id="MF_00973"/>
    </source>
</evidence>
<comment type="caution">
    <text evidence="3">The sequence shown here is derived from an EMBL/GenBank/DDBJ whole genome shotgun (WGS) entry which is preliminary data.</text>
</comment>
<reference evidence="3" key="1">
    <citation type="journal article" date="2020" name="mSystems">
        <title>Genome- and Community-Level Interaction Insights into Carbon Utilization and Element Cycling Functions of Hydrothermarchaeota in Hydrothermal Sediment.</title>
        <authorList>
            <person name="Zhou Z."/>
            <person name="Liu Y."/>
            <person name="Xu W."/>
            <person name="Pan J."/>
            <person name="Luo Z.H."/>
            <person name="Li M."/>
        </authorList>
    </citation>
    <scope>NUCLEOTIDE SEQUENCE [LARGE SCALE GENOMIC DNA]</scope>
    <source>
        <strain evidence="3">SpSt-81</strain>
    </source>
</reference>
<dbReference type="NCBIfam" id="TIGR01826">
    <property type="entry name" value="CofD_related"/>
    <property type="match status" value="1"/>
</dbReference>
<dbReference type="Gene3D" id="3.40.50.10680">
    <property type="entry name" value="CofD-like domains"/>
    <property type="match status" value="1"/>
</dbReference>